<evidence type="ECO:0000313" key="2">
    <source>
        <dbReference type="EMBL" id="EWG06434.1"/>
    </source>
</evidence>
<evidence type="ECO:0000313" key="3">
    <source>
        <dbReference type="Proteomes" id="UP000054284"/>
    </source>
</evidence>
<feature type="transmembrane region" description="Helical" evidence="1">
    <location>
        <begin position="124"/>
        <end position="141"/>
    </location>
</feature>
<dbReference type="Proteomes" id="UP000054284">
    <property type="component" value="Unassembled WGS sequence"/>
</dbReference>
<accession>W7L4C3</accession>
<proteinExistence type="predicted"/>
<protein>
    <submittedName>
        <fullName evidence="2">Uncharacterized protein</fullName>
    </submittedName>
</protein>
<organism evidence="2 3">
    <name type="scientific">Candidatus Aramenus sulfurataquae</name>
    <dbReference type="NCBI Taxonomy" id="1326980"/>
    <lineage>
        <taxon>Archaea</taxon>
        <taxon>Thermoproteota</taxon>
        <taxon>Thermoprotei</taxon>
        <taxon>Sulfolobales</taxon>
        <taxon>Sulfolobaceae</taxon>
        <taxon>Candidatus Aramenus</taxon>
    </lineage>
</organism>
<reference evidence="2 3" key="1">
    <citation type="journal article" date="2014" name="Genome Announc.">
        <title>Draft Genome Sequence of the Sulfolobales Archaeon AZ1, Obtained through Metagenomic Analysis of a Mexican Hot Spring.</title>
        <authorList>
            <person name="Servin-Garciduenas L.E."/>
            <person name="Martinez-Romero E."/>
        </authorList>
    </citation>
    <scope>NUCLEOTIDE SEQUENCE [LARGE SCALE GENOMIC DNA]</scope>
    <source>
        <strain evidence="2">AZ1-illumnia</strain>
    </source>
</reference>
<name>W7L4C3_9CREN</name>
<dbReference type="EMBL" id="ASRH01000025">
    <property type="protein sequence ID" value="EWG06434.1"/>
    <property type="molecule type" value="Genomic_DNA"/>
</dbReference>
<feature type="transmembrane region" description="Helical" evidence="1">
    <location>
        <begin position="9"/>
        <end position="32"/>
    </location>
</feature>
<keyword evidence="1" id="KW-0472">Membrane</keyword>
<keyword evidence="1" id="KW-1133">Transmembrane helix</keyword>
<feature type="transmembrane region" description="Helical" evidence="1">
    <location>
        <begin position="97"/>
        <end position="118"/>
    </location>
</feature>
<dbReference type="AlphaFoldDB" id="W7L4C3"/>
<feature type="transmembrane region" description="Helical" evidence="1">
    <location>
        <begin position="52"/>
        <end position="76"/>
    </location>
</feature>
<keyword evidence="3" id="KW-1185">Reference proteome</keyword>
<sequence>MKTAYVRKLLAPVVLSLFAVGWYEFSVIYLASNNQLALSSGDLAVYVIPQQFQGYLTATLWICYFVVFMGLAMFWYNLVNIVREEEGGRWEFGAIDLAMPLAIALELVAFFYLGNSLIGDNVAVRLLGYCAVLGCLMWFWYNSVKYVRVREVV</sequence>
<keyword evidence="1" id="KW-0812">Transmembrane</keyword>
<gene>
    <name evidence="2" type="ORF">ASUL_09634</name>
</gene>
<comment type="caution">
    <text evidence="2">The sequence shown here is derived from an EMBL/GenBank/DDBJ whole genome shotgun (WGS) entry which is preliminary data.</text>
</comment>
<evidence type="ECO:0000256" key="1">
    <source>
        <dbReference type="SAM" id="Phobius"/>
    </source>
</evidence>